<name>A0A164YAL5_9AGAM</name>
<dbReference type="STRING" id="1314777.A0A164YAL5"/>
<dbReference type="InterPro" id="IPR000073">
    <property type="entry name" value="AB_hydrolase_1"/>
</dbReference>
<evidence type="ECO:0000313" key="2">
    <source>
        <dbReference type="EMBL" id="KZS96739.1"/>
    </source>
</evidence>
<dbReference type="Pfam" id="PF12697">
    <property type="entry name" value="Abhydrolase_6"/>
    <property type="match status" value="1"/>
</dbReference>
<evidence type="ECO:0000313" key="3">
    <source>
        <dbReference type="Proteomes" id="UP000076722"/>
    </source>
</evidence>
<keyword evidence="3" id="KW-1185">Reference proteome</keyword>
<feature type="domain" description="AB hydrolase-1" evidence="1">
    <location>
        <begin position="37"/>
        <end position="311"/>
    </location>
</feature>
<dbReference type="Proteomes" id="UP000076722">
    <property type="component" value="Unassembled WGS sequence"/>
</dbReference>
<gene>
    <name evidence="2" type="ORF">SISNIDRAFT_547486</name>
</gene>
<reference evidence="2 3" key="1">
    <citation type="journal article" date="2016" name="Mol. Biol. Evol.">
        <title>Comparative Genomics of Early-Diverging Mushroom-Forming Fungi Provides Insights into the Origins of Lignocellulose Decay Capabilities.</title>
        <authorList>
            <person name="Nagy L.G."/>
            <person name="Riley R."/>
            <person name="Tritt A."/>
            <person name="Adam C."/>
            <person name="Daum C."/>
            <person name="Floudas D."/>
            <person name="Sun H."/>
            <person name="Yadav J.S."/>
            <person name="Pangilinan J."/>
            <person name="Larsson K.H."/>
            <person name="Matsuura K."/>
            <person name="Barry K."/>
            <person name="Labutti K."/>
            <person name="Kuo R."/>
            <person name="Ohm R.A."/>
            <person name="Bhattacharya S.S."/>
            <person name="Shirouzu T."/>
            <person name="Yoshinaga Y."/>
            <person name="Martin F.M."/>
            <person name="Grigoriev I.V."/>
            <person name="Hibbett D.S."/>
        </authorList>
    </citation>
    <scope>NUCLEOTIDE SEQUENCE [LARGE SCALE GENOMIC DNA]</scope>
    <source>
        <strain evidence="2 3">HHB9708</strain>
    </source>
</reference>
<dbReference type="InterPro" id="IPR029058">
    <property type="entry name" value="AB_hydrolase_fold"/>
</dbReference>
<sequence>MSLPGELHVYDPRPEYPFQIAAKKYIPKRSTEDGYTLILSHGTGYHKEQWEPALERLFELAEEGGFPIREAWGIDCPNHGDSAVLNAKVLQWGYSKLFDWHEYGRSIHLFLTGYQNGYFSHRKLIGIAHSMGAVGMTLSTTYFPKVKFDRLVFCEPMMFPPGGPKLDLATGAEKRRDIWPSKQEAFDWLSNRSAFKIWDKRVLKRFCEDGMTDLPTVNYPDQTEGVTLKCFKVHEAASYGPEPGKFRALEYMGTLYKRFPVHLIFGGINDYLPREVNDAVINAGGGGALSVQRVDGSGHLVVQRKPTELAACISNALQIDISSHQSVEKSKL</sequence>
<dbReference type="AlphaFoldDB" id="A0A164YAL5"/>
<dbReference type="Gene3D" id="3.40.50.1820">
    <property type="entry name" value="alpha/beta hydrolase"/>
    <property type="match status" value="1"/>
</dbReference>
<accession>A0A164YAL5</accession>
<proteinExistence type="predicted"/>
<protein>
    <recommendedName>
        <fullName evidence="1">AB hydrolase-1 domain-containing protein</fullName>
    </recommendedName>
</protein>
<dbReference type="EMBL" id="KV419398">
    <property type="protein sequence ID" value="KZS96739.1"/>
    <property type="molecule type" value="Genomic_DNA"/>
</dbReference>
<dbReference type="SUPFAM" id="SSF53474">
    <property type="entry name" value="alpha/beta-Hydrolases"/>
    <property type="match status" value="1"/>
</dbReference>
<dbReference type="OrthoDB" id="94039at2759"/>
<organism evidence="2 3">
    <name type="scientific">Sistotremastrum niveocremeum HHB9708</name>
    <dbReference type="NCBI Taxonomy" id="1314777"/>
    <lineage>
        <taxon>Eukaryota</taxon>
        <taxon>Fungi</taxon>
        <taxon>Dikarya</taxon>
        <taxon>Basidiomycota</taxon>
        <taxon>Agaricomycotina</taxon>
        <taxon>Agaricomycetes</taxon>
        <taxon>Sistotremastrales</taxon>
        <taxon>Sistotremastraceae</taxon>
        <taxon>Sertulicium</taxon>
        <taxon>Sertulicium niveocremeum</taxon>
    </lineage>
</organism>
<evidence type="ECO:0000259" key="1">
    <source>
        <dbReference type="Pfam" id="PF12697"/>
    </source>
</evidence>